<dbReference type="RefSeq" id="WP_126819454.1">
    <property type="nucleotide sequence ID" value="NZ_PIPS01000001.1"/>
</dbReference>
<dbReference type="GO" id="GO:0044780">
    <property type="term" value="P:bacterial-type flagellum assembly"/>
    <property type="evidence" value="ECO:0007669"/>
    <property type="project" value="InterPro"/>
</dbReference>
<dbReference type="GO" id="GO:0071973">
    <property type="term" value="P:bacterial-type flagellum-dependent cell motility"/>
    <property type="evidence" value="ECO:0007669"/>
    <property type="project" value="TreeGrafter"/>
</dbReference>
<sequence>MNKKGLNAYKQVGIRDQLGTADPYQIIQMLMQGAIDRMVMARSAIDRKDLAAKSEHVSKATAIVKSLNESLRPVDGGEDVINNLASLYDFIVEHLLEASRENSSQKIHDCQQIMTTIKEGWDSIPQDVRISTLSQKESLLAAGG</sequence>
<dbReference type="Pfam" id="PF02561">
    <property type="entry name" value="FliS"/>
    <property type="match status" value="1"/>
</dbReference>
<proteinExistence type="inferred from homology"/>
<dbReference type="SUPFAM" id="SSF101116">
    <property type="entry name" value="Flagellar export chaperone FliS"/>
    <property type="match status" value="1"/>
</dbReference>
<keyword evidence="5" id="KW-0143">Chaperone</keyword>
<dbReference type="Gene3D" id="1.20.120.340">
    <property type="entry name" value="Flagellar protein FliS"/>
    <property type="match status" value="1"/>
</dbReference>
<dbReference type="EMBL" id="PIPS01000001">
    <property type="protein sequence ID" value="RUO45065.1"/>
    <property type="molecule type" value="Genomic_DNA"/>
</dbReference>
<keyword evidence="8" id="KW-1185">Reference proteome</keyword>
<keyword evidence="7" id="KW-0966">Cell projection</keyword>
<dbReference type="AlphaFoldDB" id="A0AA94EHF8"/>
<evidence type="ECO:0000256" key="4">
    <source>
        <dbReference type="ARBA" id="ARBA00022795"/>
    </source>
</evidence>
<evidence type="ECO:0000256" key="3">
    <source>
        <dbReference type="ARBA" id="ARBA00022490"/>
    </source>
</evidence>
<evidence type="ECO:0000256" key="1">
    <source>
        <dbReference type="ARBA" id="ARBA00004514"/>
    </source>
</evidence>
<dbReference type="InterPro" id="IPR003713">
    <property type="entry name" value="FliS"/>
</dbReference>
<keyword evidence="7" id="KW-0282">Flagellum</keyword>
<evidence type="ECO:0000313" key="7">
    <source>
        <dbReference type="EMBL" id="RUO45065.1"/>
    </source>
</evidence>
<evidence type="ECO:0000313" key="8">
    <source>
        <dbReference type="Proteomes" id="UP000286680"/>
    </source>
</evidence>
<dbReference type="PANTHER" id="PTHR34773:SF1">
    <property type="entry name" value="FLAGELLAR SECRETION CHAPERONE FLIS"/>
    <property type="match status" value="1"/>
</dbReference>
<comment type="subcellular location">
    <subcellularLocation>
        <location evidence="1 6">Cytoplasm</location>
        <location evidence="1 6">Cytosol</location>
    </subcellularLocation>
</comment>
<keyword evidence="7" id="KW-0969">Cilium</keyword>
<comment type="caution">
    <text evidence="7">The sequence shown here is derived from an EMBL/GenBank/DDBJ whole genome shotgun (WGS) entry which is preliminary data.</text>
</comment>
<evidence type="ECO:0000256" key="2">
    <source>
        <dbReference type="ARBA" id="ARBA00008787"/>
    </source>
</evidence>
<evidence type="ECO:0000256" key="5">
    <source>
        <dbReference type="ARBA" id="ARBA00023186"/>
    </source>
</evidence>
<organism evidence="7 8">
    <name type="scientific">Idiomarina aquatica</name>
    <dbReference type="NCBI Taxonomy" id="1327752"/>
    <lineage>
        <taxon>Bacteria</taxon>
        <taxon>Pseudomonadati</taxon>
        <taxon>Pseudomonadota</taxon>
        <taxon>Gammaproteobacteria</taxon>
        <taxon>Alteromonadales</taxon>
        <taxon>Idiomarinaceae</taxon>
        <taxon>Idiomarina</taxon>
    </lineage>
</organism>
<evidence type="ECO:0000256" key="6">
    <source>
        <dbReference type="PIRNR" id="PIRNR039090"/>
    </source>
</evidence>
<accession>A0AA94EHF8</accession>
<keyword evidence="3 6" id="KW-0963">Cytoplasm</keyword>
<dbReference type="PIRSF" id="PIRSF039090">
    <property type="entry name" value="Flis"/>
    <property type="match status" value="1"/>
</dbReference>
<dbReference type="GO" id="GO:0005829">
    <property type="term" value="C:cytosol"/>
    <property type="evidence" value="ECO:0007669"/>
    <property type="project" value="UniProtKB-SubCell"/>
</dbReference>
<keyword evidence="4 6" id="KW-1005">Bacterial flagellum biogenesis</keyword>
<name>A0AA94EHF8_9GAMM</name>
<dbReference type="InterPro" id="IPR036584">
    <property type="entry name" value="FliS_sf"/>
</dbReference>
<dbReference type="NCBIfam" id="TIGR00208">
    <property type="entry name" value="fliS"/>
    <property type="match status" value="1"/>
</dbReference>
<comment type="similarity">
    <text evidence="2 6">Belongs to the FliS family.</text>
</comment>
<dbReference type="CDD" id="cd16098">
    <property type="entry name" value="FliS"/>
    <property type="match status" value="1"/>
</dbReference>
<dbReference type="Proteomes" id="UP000286680">
    <property type="component" value="Unassembled WGS sequence"/>
</dbReference>
<protein>
    <recommendedName>
        <fullName evidence="6">Flagellar secretion chaperone FliS</fullName>
    </recommendedName>
</protein>
<gene>
    <name evidence="7" type="primary">fliS</name>
    <name evidence="7" type="ORF">CWE23_03320</name>
</gene>
<reference evidence="8" key="1">
    <citation type="journal article" date="2018" name="Front. Microbiol.">
        <title>Genome-Based Analysis Reveals the Taxonomy and Diversity of the Family Idiomarinaceae.</title>
        <authorList>
            <person name="Liu Y."/>
            <person name="Lai Q."/>
            <person name="Shao Z."/>
        </authorList>
    </citation>
    <scope>NUCLEOTIDE SEQUENCE [LARGE SCALE GENOMIC DNA]</scope>
    <source>
        <strain evidence="8">SN-14</strain>
    </source>
</reference>
<dbReference type="PANTHER" id="PTHR34773">
    <property type="entry name" value="FLAGELLAR SECRETION CHAPERONE FLIS"/>
    <property type="match status" value="1"/>
</dbReference>